<sequence>MNMRLLFLLIFSLAFENGIAQDSYPNVVPPDPVSAQFQKYLGYPVSYATGIPQINIPLYTMNAAGVSIPFSLSYHSSGIKVDEVMGSIGFGWSMFPGFKITRTVMGRPDDEFPTNDIRPLGSYDWQAENAEISALKNDVNFVPDSYFEYLYKITPRKLQDGMFGASTPHSSAPADGQNDIFTIHLPNVNATFILEWIGNELKATTIPESSIKIDVLEIDSYGRFNSFEVTDEDGVLYTFGNSDNLNNNDEHYEYNEDSEAVTSWLLKEINPPGINNKITFNYNAPFNVSYQADLSPTIGFVDEIFGNSIYYDGFDHSVNLNANPPPVTYNSTIYFPQIFSIKSISNITYETGESISFNYSTITNLYDALDNITFKNRDNTTVKTVDFERVNKQLKKLTVSGEGAYEFSYDEQDISDPAGRFIGRDYLGLFNGNFSSISAVPEMYIYFDSYTTNGLTPKKIGHLNPVFDPVKSQARILKNIIYPTGGQTSFEYEPNVYETVTEGVVCGMGLRIKKIDTHDPVSNKTLTKSYKYGQNESGIGNSTLPNIGLGGQSDYANAYITQRTALNETTGMTNTGGSYRYRTISPYAKTNITTEPIIWYDQVTEYSNGGKTIFDYEFTSSEYLVHLDGSTPTNSLDSKSTPIFFPDVFRNIGSAPRLIRQEIKDSNDNTLKLIENNYSDNLRLVRNIFSRVSVWLEGVSGLPESLLNTISILPNSPLYTYVGKYGFLKADNYWLELKDNRLTSTKQTDYRDGEEIVNETTFVYDNTYTFNLKSKTVTTSDGGTLTEKYYYPVGDAIPDRTNLTTDQENMVNTFAASKNYHGRVIEKEVYKNNTLLNKELYGYKDWGNTIYKLENVYTKKGPSGFQSLYTIEDYDDKGNILDVSKEDGTHASYIWGYDKQYPIAKIENADYSDIASALSISPTTLETYDESNMSIINGLRTNASMENSMITTYTYKPLVGITSVTDSKDYTVNYNYNADNKLESIKDDEGKVISDYEYHYIPYGTYDPIPVPAYSGDLNCGGGQTLLGDNAPYGTYSITPSSHDFLLSDVGSTNTMTFVIENTTPAVYLGSTLTISAINLPNGFEFANTSSTPPFTVTRGTPKNIQISFKPTAVTTYSGIADISGASGPNLQLSGEGRAASNTGTRIIDIRYNGASINSLDFGTIYNNGTTEEESAFRTIEVYNTGTSTLTLSNANNNNSLIFISNYGFPYTIAPGAYISFEIEFILSNNNSYPESQSAVFSFISDKTGGNNGLLFSGIIDEY</sequence>
<dbReference type="RefSeq" id="WP_303303247.1">
    <property type="nucleotide sequence ID" value="NZ_BAABDA010000054.1"/>
</dbReference>
<dbReference type="Proteomes" id="UP001176806">
    <property type="component" value="Unassembled WGS sequence"/>
</dbReference>
<feature type="chain" id="PRO_5045290449" description="YD repeat-containing protein" evidence="1">
    <location>
        <begin position="21"/>
        <end position="1263"/>
    </location>
</feature>
<protein>
    <recommendedName>
        <fullName evidence="4">YD repeat-containing protein</fullName>
    </recommendedName>
</protein>
<organism evidence="2 3">
    <name type="scientific">Flavivirga jejuensis</name>
    <dbReference type="NCBI Taxonomy" id="870487"/>
    <lineage>
        <taxon>Bacteria</taxon>
        <taxon>Pseudomonadati</taxon>
        <taxon>Bacteroidota</taxon>
        <taxon>Flavobacteriia</taxon>
        <taxon>Flavobacteriales</taxon>
        <taxon>Flavobacteriaceae</taxon>
        <taxon>Flavivirga</taxon>
    </lineage>
</organism>
<evidence type="ECO:0000313" key="2">
    <source>
        <dbReference type="EMBL" id="MDO5976003.1"/>
    </source>
</evidence>
<keyword evidence="3" id="KW-1185">Reference proteome</keyword>
<dbReference type="InterPro" id="IPR013783">
    <property type="entry name" value="Ig-like_fold"/>
</dbReference>
<evidence type="ECO:0000313" key="3">
    <source>
        <dbReference type="Proteomes" id="UP001176806"/>
    </source>
</evidence>
<evidence type="ECO:0008006" key="4">
    <source>
        <dbReference type="Google" id="ProtNLM"/>
    </source>
</evidence>
<gene>
    <name evidence="2" type="ORF">Q4Q40_17530</name>
</gene>
<accession>A0ABT8WS34</accession>
<comment type="caution">
    <text evidence="2">The sequence shown here is derived from an EMBL/GenBank/DDBJ whole genome shotgun (WGS) entry which is preliminary data.</text>
</comment>
<feature type="signal peptide" evidence="1">
    <location>
        <begin position="1"/>
        <end position="20"/>
    </location>
</feature>
<evidence type="ECO:0000256" key="1">
    <source>
        <dbReference type="SAM" id="SignalP"/>
    </source>
</evidence>
<proteinExistence type="predicted"/>
<reference evidence="2" key="1">
    <citation type="submission" date="2023-07" db="EMBL/GenBank/DDBJ databases">
        <title>Two novel species in the genus Flavivirga.</title>
        <authorList>
            <person name="Kwon K."/>
        </authorList>
    </citation>
    <scope>NUCLEOTIDE SEQUENCE</scope>
    <source>
        <strain evidence="2">KACC 14158</strain>
    </source>
</reference>
<keyword evidence="1" id="KW-0732">Signal</keyword>
<dbReference type="EMBL" id="JAUOEL010000006">
    <property type="protein sequence ID" value="MDO5976003.1"/>
    <property type="molecule type" value="Genomic_DNA"/>
</dbReference>
<name>A0ABT8WS34_9FLAO</name>
<dbReference type="Gene3D" id="2.60.40.10">
    <property type="entry name" value="Immunoglobulins"/>
    <property type="match status" value="2"/>
</dbReference>